<feature type="domain" description="DUF4097" evidence="2">
    <location>
        <begin position="157"/>
        <end position="239"/>
    </location>
</feature>
<keyword evidence="4" id="KW-1185">Reference proteome</keyword>
<evidence type="ECO:0000313" key="4">
    <source>
        <dbReference type="Proteomes" id="UP000603865"/>
    </source>
</evidence>
<feature type="transmembrane region" description="Helical" evidence="1">
    <location>
        <begin position="17"/>
        <end position="39"/>
    </location>
</feature>
<dbReference type="Pfam" id="PF13349">
    <property type="entry name" value="DUF4097"/>
    <property type="match status" value="1"/>
</dbReference>
<dbReference type="RefSeq" id="WP_189091411.1">
    <property type="nucleotide sequence ID" value="NZ_BMQL01000018.1"/>
</dbReference>
<evidence type="ECO:0000259" key="2">
    <source>
        <dbReference type="Pfam" id="PF13349"/>
    </source>
</evidence>
<gene>
    <name evidence="3" type="ORF">GCM10008957_30890</name>
</gene>
<reference evidence="3" key="2">
    <citation type="submission" date="2020-09" db="EMBL/GenBank/DDBJ databases">
        <authorList>
            <person name="Sun Q."/>
            <person name="Ohkuma M."/>
        </authorList>
    </citation>
    <scope>NUCLEOTIDE SEQUENCE</scope>
    <source>
        <strain evidence="3">JCM 31311</strain>
    </source>
</reference>
<dbReference type="EMBL" id="BMQL01000018">
    <property type="protein sequence ID" value="GGR15971.1"/>
    <property type="molecule type" value="Genomic_DNA"/>
</dbReference>
<name>A0A918F7C4_9DEIO</name>
<organism evidence="3 4">
    <name type="scientific">Deinococcus ruber</name>
    <dbReference type="NCBI Taxonomy" id="1848197"/>
    <lineage>
        <taxon>Bacteria</taxon>
        <taxon>Thermotogati</taxon>
        <taxon>Deinococcota</taxon>
        <taxon>Deinococci</taxon>
        <taxon>Deinococcales</taxon>
        <taxon>Deinococcaceae</taxon>
        <taxon>Deinococcus</taxon>
    </lineage>
</organism>
<evidence type="ECO:0000256" key="1">
    <source>
        <dbReference type="SAM" id="Phobius"/>
    </source>
</evidence>
<dbReference type="InterPro" id="IPR025164">
    <property type="entry name" value="Toastrack_DUF4097"/>
</dbReference>
<keyword evidence="1" id="KW-0812">Transmembrane</keyword>
<dbReference type="Proteomes" id="UP000603865">
    <property type="component" value="Unassembled WGS sequence"/>
</dbReference>
<evidence type="ECO:0000313" key="3">
    <source>
        <dbReference type="EMBL" id="GGR15971.1"/>
    </source>
</evidence>
<sequence length="363" mass="37887">MTIPQTIRPPQQAAQAILVRTFVSLALLALSALVFRFTLVPVPEGAASQGHGMMQQEAVAGATRADIRLSGGWADLNLGSAAQPGWALSGQLRLPSVALVQREATRQQDVLRASYQLRGGSGLLPLRLQLGVGGLNIGRGEDRLGVWTLRVGQQLPTALRLSTTSGDQHLHLEGARLGDLNTSSTSGEISAVLPSAFTGGARFSTSSGDLTVSTEGDPTGATGQTFTAQSTYGEQTLKLEASAFRSVQARSTFGDLSVRLPARPGLSAVLTTDTGEQRVTVPSGLNSGTLNIDSRTGDVTLLVPAGAALRVLASTRMGDIETPPDYIRQGDTYSSPAASRTLSALKIAVSTFSGNLTIREVAR</sequence>
<proteinExistence type="predicted"/>
<keyword evidence="1" id="KW-0472">Membrane</keyword>
<reference evidence="3" key="1">
    <citation type="journal article" date="2014" name="Int. J. Syst. Evol. Microbiol.">
        <title>Complete genome sequence of Corynebacterium casei LMG S-19264T (=DSM 44701T), isolated from a smear-ripened cheese.</title>
        <authorList>
            <consortium name="US DOE Joint Genome Institute (JGI-PGF)"/>
            <person name="Walter F."/>
            <person name="Albersmeier A."/>
            <person name="Kalinowski J."/>
            <person name="Ruckert C."/>
        </authorList>
    </citation>
    <scope>NUCLEOTIDE SEQUENCE</scope>
    <source>
        <strain evidence="3">JCM 31311</strain>
    </source>
</reference>
<dbReference type="AlphaFoldDB" id="A0A918F7C4"/>
<keyword evidence="1" id="KW-1133">Transmembrane helix</keyword>
<protein>
    <recommendedName>
        <fullName evidence="2">DUF4097 domain-containing protein</fullName>
    </recommendedName>
</protein>
<comment type="caution">
    <text evidence="3">The sequence shown here is derived from an EMBL/GenBank/DDBJ whole genome shotgun (WGS) entry which is preliminary data.</text>
</comment>
<accession>A0A918F7C4</accession>